<comment type="subcellular location">
    <subcellularLocation>
        <location evidence="1">Nucleus</location>
    </subcellularLocation>
</comment>
<evidence type="ECO:0000256" key="4">
    <source>
        <dbReference type="ARBA" id="ARBA00023125"/>
    </source>
</evidence>
<accession>A0AAE0KLB8</accession>
<feature type="compositionally biased region" description="Basic and acidic residues" evidence="7">
    <location>
        <begin position="16"/>
        <end position="29"/>
    </location>
</feature>
<evidence type="ECO:0000256" key="3">
    <source>
        <dbReference type="ARBA" id="ARBA00023015"/>
    </source>
</evidence>
<proteinExistence type="inferred from homology"/>
<keyword evidence="5" id="KW-0804">Transcription</keyword>
<dbReference type="GO" id="GO:0003677">
    <property type="term" value="F:DNA binding"/>
    <property type="evidence" value="ECO:0007669"/>
    <property type="project" value="UniProtKB-KW"/>
</dbReference>
<reference evidence="9" key="2">
    <citation type="submission" date="2023-06" db="EMBL/GenBank/DDBJ databases">
        <authorList>
            <consortium name="Lawrence Berkeley National Laboratory"/>
            <person name="Haridas S."/>
            <person name="Hensen N."/>
            <person name="Bonometti L."/>
            <person name="Westerberg I."/>
            <person name="Brannstrom I.O."/>
            <person name="Guillou S."/>
            <person name="Cros-Aarteil S."/>
            <person name="Calhoun S."/>
            <person name="Kuo A."/>
            <person name="Mondo S."/>
            <person name="Pangilinan J."/>
            <person name="Riley R."/>
            <person name="LaButti K."/>
            <person name="Andreopoulos B."/>
            <person name="Lipzen A."/>
            <person name="Chen C."/>
            <person name="Yanf M."/>
            <person name="Daum C."/>
            <person name="Ng V."/>
            <person name="Clum A."/>
            <person name="Steindorff A."/>
            <person name="Ohm R."/>
            <person name="Martin F."/>
            <person name="Silar P."/>
            <person name="Natvig D."/>
            <person name="Lalanne C."/>
            <person name="Gautier V."/>
            <person name="Ament-velasquez S.L."/>
            <person name="Kruys A."/>
            <person name="Hutchinson M.I."/>
            <person name="Powell A.J."/>
            <person name="Barry K."/>
            <person name="Miller A.N."/>
            <person name="Grigoriev I.V."/>
            <person name="Debuchy R."/>
            <person name="Gladieux P."/>
            <person name="Thoren M.H."/>
            <person name="Johannesson H."/>
        </authorList>
    </citation>
    <scope>NUCLEOTIDE SEQUENCE</scope>
    <source>
        <strain evidence="9">CBS 232.78</strain>
    </source>
</reference>
<evidence type="ECO:0000256" key="5">
    <source>
        <dbReference type="ARBA" id="ARBA00023163"/>
    </source>
</evidence>
<organism evidence="9 10">
    <name type="scientific">Podospora didyma</name>
    <dbReference type="NCBI Taxonomy" id="330526"/>
    <lineage>
        <taxon>Eukaryota</taxon>
        <taxon>Fungi</taxon>
        <taxon>Dikarya</taxon>
        <taxon>Ascomycota</taxon>
        <taxon>Pezizomycotina</taxon>
        <taxon>Sordariomycetes</taxon>
        <taxon>Sordariomycetidae</taxon>
        <taxon>Sordariales</taxon>
        <taxon>Podosporaceae</taxon>
        <taxon>Podospora</taxon>
    </lineage>
</organism>
<reference evidence="9" key="1">
    <citation type="journal article" date="2023" name="Mol. Phylogenet. Evol.">
        <title>Genome-scale phylogeny and comparative genomics of the fungal order Sordariales.</title>
        <authorList>
            <person name="Hensen N."/>
            <person name="Bonometti L."/>
            <person name="Westerberg I."/>
            <person name="Brannstrom I.O."/>
            <person name="Guillou S."/>
            <person name="Cros-Aarteil S."/>
            <person name="Calhoun S."/>
            <person name="Haridas S."/>
            <person name="Kuo A."/>
            <person name="Mondo S."/>
            <person name="Pangilinan J."/>
            <person name="Riley R."/>
            <person name="LaButti K."/>
            <person name="Andreopoulos B."/>
            <person name="Lipzen A."/>
            <person name="Chen C."/>
            <person name="Yan M."/>
            <person name="Daum C."/>
            <person name="Ng V."/>
            <person name="Clum A."/>
            <person name="Steindorff A."/>
            <person name="Ohm R.A."/>
            <person name="Martin F."/>
            <person name="Silar P."/>
            <person name="Natvig D.O."/>
            <person name="Lalanne C."/>
            <person name="Gautier V."/>
            <person name="Ament-Velasquez S.L."/>
            <person name="Kruys A."/>
            <person name="Hutchinson M.I."/>
            <person name="Powell A.J."/>
            <person name="Barry K."/>
            <person name="Miller A.N."/>
            <person name="Grigoriev I.V."/>
            <person name="Debuchy R."/>
            <person name="Gladieux P."/>
            <person name="Hiltunen Thoren M."/>
            <person name="Johannesson H."/>
        </authorList>
    </citation>
    <scope>NUCLEOTIDE SEQUENCE</scope>
    <source>
        <strain evidence="9">CBS 232.78</strain>
    </source>
</reference>
<feature type="domain" description="Transcriptional coactivator p15 (PC4) C-terminal" evidence="8">
    <location>
        <begin position="43"/>
        <end position="95"/>
    </location>
</feature>
<evidence type="ECO:0000259" key="8">
    <source>
        <dbReference type="Pfam" id="PF02229"/>
    </source>
</evidence>
<comment type="caution">
    <text evidence="9">The sequence shown here is derived from an EMBL/GenBank/DDBJ whole genome shotgun (WGS) entry which is preliminary data.</text>
</comment>
<name>A0AAE0KLB8_9PEZI</name>
<dbReference type="EMBL" id="JAULSW010000006">
    <property type="protein sequence ID" value="KAK3378573.1"/>
    <property type="molecule type" value="Genomic_DNA"/>
</dbReference>
<feature type="region of interest" description="Disordered" evidence="7">
    <location>
        <begin position="109"/>
        <end position="156"/>
    </location>
</feature>
<keyword evidence="4" id="KW-0238">DNA-binding</keyword>
<dbReference type="AlphaFoldDB" id="A0AAE0KLB8"/>
<dbReference type="InterPro" id="IPR045125">
    <property type="entry name" value="Sub1/Tcp4-like"/>
</dbReference>
<keyword evidence="6" id="KW-0539">Nucleus</keyword>
<evidence type="ECO:0000256" key="1">
    <source>
        <dbReference type="ARBA" id="ARBA00004123"/>
    </source>
</evidence>
<dbReference type="SUPFAM" id="SSF54447">
    <property type="entry name" value="ssDNA-binding transcriptional regulator domain"/>
    <property type="match status" value="1"/>
</dbReference>
<evidence type="ECO:0000256" key="6">
    <source>
        <dbReference type="ARBA" id="ARBA00023242"/>
    </source>
</evidence>
<protein>
    <submittedName>
        <fullName evidence="9">Transcriptional Coactivator p15-domain-containing protein</fullName>
    </submittedName>
</protein>
<evidence type="ECO:0000313" key="9">
    <source>
        <dbReference type="EMBL" id="KAK3378573.1"/>
    </source>
</evidence>
<feature type="compositionally biased region" description="Acidic residues" evidence="7">
    <location>
        <begin position="145"/>
        <end position="156"/>
    </location>
</feature>
<gene>
    <name evidence="9" type="ORF">B0H63DRAFT_525792</name>
</gene>
<keyword evidence="10" id="KW-1185">Reference proteome</keyword>
<evidence type="ECO:0000256" key="7">
    <source>
        <dbReference type="SAM" id="MobiDB-lite"/>
    </source>
</evidence>
<dbReference type="GO" id="GO:0060261">
    <property type="term" value="P:positive regulation of transcription initiation by RNA polymerase II"/>
    <property type="evidence" value="ECO:0007669"/>
    <property type="project" value="InterPro"/>
</dbReference>
<evidence type="ECO:0000256" key="2">
    <source>
        <dbReference type="ARBA" id="ARBA00009001"/>
    </source>
</evidence>
<dbReference type="Pfam" id="PF02229">
    <property type="entry name" value="PC4"/>
    <property type="match status" value="1"/>
</dbReference>
<dbReference type="GO" id="GO:0003713">
    <property type="term" value="F:transcription coactivator activity"/>
    <property type="evidence" value="ECO:0007669"/>
    <property type="project" value="InterPro"/>
</dbReference>
<dbReference type="Gene3D" id="2.30.31.10">
    <property type="entry name" value="Transcriptional Coactivator Pc4, Chain A"/>
    <property type="match status" value="1"/>
</dbReference>
<dbReference type="GO" id="GO:0005634">
    <property type="term" value="C:nucleus"/>
    <property type="evidence" value="ECO:0007669"/>
    <property type="project" value="UniProtKB-SubCell"/>
</dbReference>
<dbReference type="PANTHER" id="PTHR13215">
    <property type="entry name" value="RNA POLYMERASE II TRANSCRIPTIONAL COACTIVATOR"/>
    <property type="match status" value="1"/>
</dbReference>
<keyword evidence="3" id="KW-0805">Transcription regulation</keyword>
<dbReference type="InterPro" id="IPR009044">
    <property type="entry name" value="ssDNA-bd_transcriptional_reg"/>
</dbReference>
<sequence length="156" mass="17078">MPPRKRPVEDDDNEEESHYVKKPKNEKSKSLGKGSDSDGNAYWEISKNRRVSSSTFKGSTFINIREYYTTADGESKPGKKGISLSIEQYNAFLQIIPELNASLHSQGIAVAGSDPSGITAPAVSVKAKKPADKKAAKGKRSNIEETSDEEEAEEDE</sequence>
<dbReference type="InterPro" id="IPR003173">
    <property type="entry name" value="PC4_C"/>
</dbReference>
<evidence type="ECO:0000313" key="10">
    <source>
        <dbReference type="Proteomes" id="UP001285441"/>
    </source>
</evidence>
<comment type="similarity">
    <text evidence="2">Belongs to the transcriptional coactivator PC4 family.</text>
</comment>
<feature type="region of interest" description="Disordered" evidence="7">
    <location>
        <begin position="1"/>
        <end position="41"/>
    </location>
</feature>
<dbReference type="Proteomes" id="UP001285441">
    <property type="component" value="Unassembled WGS sequence"/>
</dbReference>